<reference evidence="2" key="1">
    <citation type="submission" date="2020-05" db="EMBL/GenBank/DDBJ databases">
        <authorList>
            <person name="Chiriac C."/>
            <person name="Salcher M."/>
            <person name="Ghai R."/>
            <person name="Kavagutti S V."/>
        </authorList>
    </citation>
    <scope>NUCLEOTIDE SEQUENCE</scope>
</reference>
<dbReference type="EMBL" id="CAEZSX010000004">
    <property type="protein sequence ID" value="CAB4547270.1"/>
    <property type="molecule type" value="Genomic_DNA"/>
</dbReference>
<dbReference type="PANTHER" id="PTHR30199:SF0">
    <property type="entry name" value="INNER MEMBRANE PROTEIN YDCO"/>
    <property type="match status" value="1"/>
</dbReference>
<feature type="transmembrane region" description="Helical" evidence="1">
    <location>
        <begin position="48"/>
        <end position="67"/>
    </location>
</feature>
<keyword evidence="1" id="KW-0472">Membrane</keyword>
<gene>
    <name evidence="2" type="ORF">UFOPK1537_00064</name>
</gene>
<protein>
    <submittedName>
        <fullName evidence="2">Unannotated protein</fullName>
    </submittedName>
</protein>
<feature type="transmembrane region" description="Helical" evidence="1">
    <location>
        <begin position="125"/>
        <end position="143"/>
    </location>
</feature>
<dbReference type="NCBIfam" id="TIGR00843">
    <property type="entry name" value="benE"/>
    <property type="match status" value="1"/>
</dbReference>
<proteinExistence type="predicted"/>
<feature type="transmembrane region" description="Helical" evidence="1">
    <location>
        <begin position="293"/>
        <end position="317"/>
    </location>
</feature>
<feature type="transmembrane region" description="Helical" evidence="1">
    <location>
        <begin position="173"/>
        <end position="194"/>
    </location>
</feature>
<dbReference type="GO" id="GO:0042925">
    <property type="term" value="F:benzoate transmembrane transporter activity"/>
    <property type="evidence" value="ECO:0007669"/>
    <property type="project" value="InterPro"/>
</dbReference>
<feature type="transmembrane region" description="Helical" evidence="1">
    <location>
        <begin position="15"/>
        <end position="42"/>
    </location>
</feature>
<sequence>MKPVQSSKPELKAPIIAGFVASISGSAATFGIAIAGLVAMGANRDQTFTALFVLLIGYGLLSTVLSYRYKMPISIVWSTPGAAFLAASAGLGLEFDQAVGGFLLSGFLLTVTGLWPALSRLVQKIPASIASAMLAGILFVFVINTVRAAVDYPFLVIPFVLVWFVLNRIATVWATPVAIVLAFGLVNADLGWGWLDSARLFPNFDIVVPAFDLIPILSIGVPLYLITMASQNLPGIAIMKGFGYKVPVRPVITSTGVATMVASFFGGFGMNLAAITAAINANEQAAKDPARRWLASFVGGLVYWLFAIGAGLFAAFVLAVPSELLLAVVGLALLPSFIASIGASLEDRGTRLPAAITFIVGAAGISVFGIGGAFWALVAGMLVLFWERMPLARADHDA</sequence>
<dbReference type="PANTHER" id="PTHR30199">
    <property type="entry name" value="MFS FAMILY TRANSPORTER, PREDICTED SUBSTRATE BENZOATE"/>
    <property type="match status" value="1"/>
</dbReference>
<feature type="transmembrane region" description="Helical" evidence="1">
    <location>
        <begin position="355"/>
        <end position="386"/>
    </location>
</feature>
<feature type="transmembrane region" description="Helical" evidence="1">
    <location>
        <begin position="74"/>
        <end position="93"/>
    </location>
</feature>
<keyword evidence="1" id="KW-1133">Transmembrane helix</keyword>
<feature type="transmembrane region" description="Helical" evidence="1">
    <location>
        <begin position="251"/>
        <end position="281"/>
    </location>
</feature>
<dbReference type="Pfam" id="PF03594">
    <property type="entry name" value="BenE"/>
    <property type="match status" value="1"/>
</dbReference>
<dbReference type="GO" id="GO:0005886">
    <property type="term" value="C:plasma membrane"/>
    <property type="evidence" value="ECO:0007669"/>
    <property type="project" value="TreeGrafter"/>
</dbReference>
<keyword evidence="1" id="KW-0812">Transmembrane</keyword>
<feature type="transmembrane region" description="Helical" evidence="1">
    <location>
        <begin position="99"/>
        <end position="118"/>
    </location>
</feature>
<evidence type="ECO:0000256" key="1">
    <source>
        <dbReference type="SAM" id="Phobius"/>
    </source>
</evidence>
<dbReference type="InterPro" id="IPR004711">
    <property type="entry name" value="Benzoate_Transporter"/>
</dbReference>
<feature type="transmembrane region" description="Helical" evidence="1">
    <location>
        <begin position="149"/>
        <end position="166"/>
    </location>
</feature>
<accession>A0A6J6C7C4</accession>
<name>A0A6J6C7C4_9ZZZZ</name>
<evidence type="ECO:0000313" key="2">
    <source>
        <dbReference type="EMBL" id="CAB4547270.1"/>
    </source>
</evidence>
<dbReference type="AlphaFoldDB" id="A0A6J6C7C4"/>
<feature type="transmembrane region" description="Helical" evidence="1">
    <location>
        <begin position="324"/>
        <end position="343"/>
    </location>
</feature>
<organism evidence="2">
    <name type="scientific">freshwater metagenome</name>
    <dbReference type="NCBI Taxonomy" id="449393"/>
    <lineage>
        <taxon>unclassified sequences</taxon>
        <taxon>metagenomes</taxon>
        <taxon>ecological metagenomes</taxon>
    </lineage>
</organism>
<feature type="transmembrane region" description="Helical" evidence="1">
    <location>
        <begin position="206"/>
        <end position="230"/>
    </location>
</feature>